<feature type="repeat" description="TPR" evidence="1">
    <location>
        <begin position="126"/>
        <end position="159"/>
    </location>
</feature>
<evidence type="ECO:0000256" key="1">
    <source>
        <dbReference type="PROSITE-ProRule" id="PRU00339"/>
    </source>
</evidence>
<dbReference type="Gene3D" id="1.25.40.10">
    <property type="entry name" value="Tetratricopeptide repeat domain"/>
    <property type="match status" value="1"/>
</dbReference>
<evidence type="ECO:0000313" key="3">
    <source>
        <dbReference type="EMBL" id="HCL03247.1"/>
    </source>
</evidence>
<dbReference type="AlphaFoldDB" id="A0A3D2X954"/>
<dbReference type="GO" id="GO:0005886">
    <property type="term" value="C:plasma membrane"/>
    <property type="evidence" value="ECO:0007669"/>
    <property type="project" value="TreeGrafter"/>
</dbReference>
<dbReference type="PANTHER" id="PTHR45138:SF9">
    <property type="entry name" value="DIGUANYLATE CYCLASE DGCM-RELATED"/>
    <property type="match status" value="1"/>
</dbReference>
<dbReference type="Proteomes" id="UP000262969">
    <property type="component" value="Unassembled WGS sequence"/>
</dbReference>
<comment type="caution">
    <text evidence="3">The sequence shown here is derived from an EMBL/GenBank/DDBJ whole genome shotgun (WGS) entry which is preliminary data.</text>
</comment>
<dbReference type="SMART" id="SM00267">
    <property type="entry name" value="GGDEF"/>
    <property type="match status" value="1"/>
</dbReference>
<dbReference type="InterPro" id="IPR000160">
    <property type="entry name" value="GGDEF_dom"/>
</dbReference>
<dbReference type="InterPro" id="IPR019734">
    <property type="entry name" value="TPR_rpt"/>
</dbReference>
<dbReference type="Pfam" id="PF00990">
    <property type="entry name" value="GGDEF"/>
    <property type="match status" value="1"/>
</dbReference>
<dbReference type="GO" id="GO:1902201">
    <property type="term" value="P:negative regulation of bacterial-type flagellum-dependent cell motility"/>
    <property type="evidence" value="ECO:0007669"/>
    <property type="project" value="TreeGrafter"/>
</dbReference>
<dbReference type="PANTHER" id="PTHR45138">
    <property type="entry name" value="REGULATORY COMPONENTS OF SENSORY TRANSDUCTION SYSTEM"/>
    <property type="match status" value="1"/>
</dbReference>
<dbReference type="SMART" id="SM00028">
    <property type="entry name" value="TPR"/>
    <property type="match status" value="4"/>
</dbReference>
<dbReference type="PROSITE" id="PS50005">
    <property type="entry name" value="TPR"/>
    <property type="match status" value="2"/>
</dbReference>
<name>A0A3D2X954_9FIRM</name>
<proteinExistence type="predicted"/>
<dbReference type="InterPro" id="IPR011990">
    <property type="entry name" value="TPR-like_helical_dom_sf"/>
</dbReference>
<reference evidence="3 4" key="1">
    <citation type="journal article" date="2018" name="Nat. Biotechnol.">
        <title>A standardized bacterial taxonomy based on genome phylogeny substantially revises the tree of life.</title>
        <authorList>
            <person name="Parks D.H."/>
            <person name="Chuvochina M."/>
            <person name="Waite D.W."/>
            <person name="Rinke C."/>
            <person name="Skarshewski A."/>
            <person name="Chaumeil P.A."/>
            <person name="Hugenholtz P."/>
        </authorList>
    </citation>
    <scope>NUCLEOTIDE SEQUENCE [LARGE SCALE GENOMIC DNA]</scope>
    <source>
        <strain evidence="3">UBA11728</strain>
    </source>
</reference>
<dbReference type="FunFam" id="3.30.70.270:FF:000001">
    <property type="entry name" value="Diguanylate cyclase domain protein"/>
    <property type="match status" value="1"/>
</dbReference>
<protein>
    <recommendedName>
        <fullName evidence="2">GGDEF domain-containing protein</fullName>
    </recommendedName>
</protein>
<dbReference type="EMBL" id="DPVV01000429">
    <property type="protein sequence ID" value="HCL03247.1"/>
    <property type="molecule type" value="Genomic_DNA"/>
</dbReference>
<keyword evidence="1" id="KW-0802">TPR repeat</keyword>
<dbReference type="GO" id="GO:0043709">
    <property type="term" value="P:cell adhesion involved in single-species biofilm formation"/>
    <property type="evidence" value="ECO:0007669"/>
    <property type="project" value="TreeGrafter"/>
</dbReference>
<dbReference type="Pfam" id="PF13181">
    <property type="entry name" value="TPR_8"/>
    <property type="match status" value="2"/>
</dbReference>
<feature type="domain" description="GGDEF" evidence="2">
    <location>
        <begin position="407"/>
        <end position="540"/>
    </location>
</feature>
<dbReference type="GO" id="GO:0052621">
    <property type="term" value="F:diguanylate cyclase activity"/>
    <property type="evidence" value="ECO:0007669"/>
    <property type="project" value="TreeGrafter"/>
</dbReference>
<accession>A0A3D2X954</accession>
<evidence type="ECO:0000313" key="4">
    <source>
        <dbReference type="Proteomes" id="UP000262969"/>
    </source>
</evidence>
<sequence length="540" mass="62738">MKSSDIIEKLIEASKQYVYVDLSKWIKANEELLSAATKEQDEIAIATAYFFIGEAEYWQSKLDSALEYFYKVLTMSKELKDMELEGKCCNMIGSIHCKRSNESIAIDYFHQSIHCLKEIKNYSALSSTYMNMASVYINLEQYEKALACYKTADYYDDLESKEHGSQADAELNQLIFHINYALLYEKLQDYEKATEYLDNLHTYPNNELLQSVQQYTNVAYAKVTYQRLKQLHKNTTNLIVYSEFLSLVEVILYYSKNILYNADVIHDYLDILDYLIDISAFCYIEEMLHLLEYTAKECHSNTITIMVYQRKLSYYESLGDARKMESLYDDYFQLLQKRHQEMDRIYQSNLLSHIKIEEDALIQQSKDAQVKELEQRSSYDSLTGLANRNFLNLYGENQLREARQNNVPLGVIVLDVDEFKSYNDTYGHIVGDYCLMQVATSIRENSGNAFAARFGGDEFVLISYNAEEEKLINLAKSIQEDVANKQLPTVETMVQSNITLSIGYYYSVPNKEKCLNDFIRNADKALYRAKDEGKGHIVSY</sequence>
<dbReference type="SUPFAM" id="SSF55073">
    <property type="entry name" value="Nucleotide cyclase"/>
    <property type="match status" value="1"/>
</dbReference>
<dbReference type="SUPFAM" id="SSF48452">
    <property type="entry name" value="TPR-like"/>
    <property type="match status" value="1"/>
</dbReference>
<dbReference type="Gene3D" id="3.30.70.270">
    <property type="match status" value="1"/>
</dbReference>
<feature type="repeat" description="TPR" evidence="1">
    <location>
        <begin position="46"/>
        <end position="79"/>
    </location>
</feature>
<dbReference type="InterPro" id="IPR050469">
    <property type="entry name" value="Diguanylate_Cyclase"/>
</dbReference>
<evidence type="ECO:0000259" key="2">
    <source>
        <dbReference type="PROSITE" id="PS50887"/>
    </source>
</evidence>
<dbReference type="PROSITE" id="PS50887">
    <property type="entry name" value="GGDEF"/>
    <property type="match status" value="1"/>
</dbReference>
<dbReference type="CDD" id="cd01949">
    <property type="entry name" value="GGDEF"/>
    <property type="match status" value="1"/>
</dbReference>
<dbReference type="InterPro" id="IPR029787">
    <property type="entry name" value="Nucleotide_cyclase"/>
</dbReference>
<gene>
    <name evidence="3" type="ORF">DHW61_12710</name>
</gene>
<dbReference type="InterPro" id="IPR043128">
    <property type="entry name" value="Rev_trsase/Diguanyl_cyclase"/>
</dbReference>
<organism evidence="3 4">
    <name type="scientific">Lachnoclostridium phytofermentans</name>
    <dbReference type="NCBI Taxonomy" id="66219"/>
    <lineage>
        <taxon>Bacteria</taxon>
        <taxon>Bacillati</taxon>
        <taxon>Bacillota</taxon>
        <taxon>Clostridia</taxon>
        <taxon>Lachnospirales</taxon>
        <taxon>Lachnospiraceae</taxon>
    </lineage>
</organism>
<dbReference type="NCBIfam" id="TIGR00254">
    <property type="entry name" value="GGDEF"/>
    <property type="match status" value="1"/>
</dbReference>